<dbReference type="RefSeq" id="WP_062251512.1">
    <property type="nucleotide sequence ID" value="NZ_CP014229.1"/>
</dbReference>
<proteinExistence type="predicted"/>
<evidence type="ECO:0000313" key="2">
    <source>
        <dbReference type="EMBL" id="AMD89055.1"/>
    </source>
</evidence>
<keyword evidence="1" id="KW-0175">Coiled coil</keyword>
<dbReference type="GO" id="GO:0005737">
    <property type="term" value="C:cytoplasm"/>
    <property type="evidence" value="ECO:0007669"/>
    <property type="project" value="InterPro"/>
</dbReference>
<keyword evidence="3" id="KW-1185">Reference proteome</keyword>
<dbReference type="AlphaFoldDB" id="A0A0X8JHT7"/>
<evidence type="ECO:0000313" key="3">
    <source>
        <dbReference type="Proteomes" id="UP000069241"/>
    </source>
</evidence>
<gene>
    <name evidence="2" type="ORF">AXF13_02400</name>
</gene>
<name>A0A0X8JHT7_9BACT</name>
<dbReference type="GO" id="GO:0090529">
    <property type="term" value="P:cell septum assembly"/>
    <property type="evidence" value="ECO:0007669"/>
    <property type="project" value="InterPro"/>
</dbReference>
<dbReference type="Proteomes" id="UP000069241">
    <property type="component" value="Chromosome"/>
</dbReference>
<protein>
    <recommendedName>
        <fullName evidence="4">Cell division protein ZapB</fullName>
    </recommendedName>
</protein>
<dbReference type="KEGG" id="dfi:AXF13_02400"/>
<accession>A0A0X8JHT7</accession>
<dbReference type="EMBL" id="CP014229">
    <property type="protein sequence ID" value="AMD89055.1"/>
    <property type="molecule type" value="Genomic_DNA"/>
</dbReference>
<dbReference type="GO" id="GO:0043093">
    <property type="term" value="P:FtsZ-dependent cytokinesis"/>
    <property type="evidence" value="ECO:0007669"/>
    <property type="project" value="InterPro"/>
</dbReference>
<feature type="coiled-coil region" evidence="1">
    <location>
        <begin position="4"/>
        <end position="73"/>
    </location>
</feature>
<evidence type="ECO:0008006" key="4">
    <source>
        <dbReference type="Google" id="ProtNLM"/>
    </source>
</evidence>
<evidence type="ECO:0000256" key="1">
    <source>
        <dbReference type="SAM" id="Coils"/>
    </source>
</evidence>
<sequence>MELLEQLEAQIAELLDRLDRLRAENTRLHAEASAIVAEKAVLEEENRKLHDSLAQEENLRVEALKRIDALLHRIQEHDSVE</sequence>
<organism evidence="2 3">
    <name type="scientific">Desulfovibrio fairfieldensis</name>
    <dbReference type="NCBI Taxonomy" id="44742"/>
    <lineage>
        <taxon>Bacteria</taxon>
        <taxon>Pseudomonadati</taxon>
        <taxon>Thermodesulfobacteriota</taxon>
        <taxon>Desulfovibrionia</taxon>
        <taxon>Desulfovibrionales</taxon>
        <taxon>Desulfovibrionaceae</taxon>
        <taxon>Desulfovibrio</taxon>
    </lineage>
</organism>
<reference evidence="3" key="1">
    <citation type="submission" date="2016-02" db="EMBL/GenBank/DDBJ databases">
        <authorList>
            <person name="Holder M.E."/>
            <person name="Ajami N.J."/>
            <person name="Petrosino J.F."/>
        </authorList>
    </citation>
    <scope>NUCLEOTIDE SEQUENCE [LARGE SCALE GENOMIC DNA]</scope>
    <source>
        <strain evidence="3">CCUG 45958</strain>
    </source>
</reference>
<dbReference type="STRING" id="44742.AXF13_02400"/>